<dbReference type="Pfam" id="PF03479">
    <property type="entry name" value="PCC"/>
    <property type="match status" value="1"/>
</dbReference>
<feature type="compositionally biased region" description="Basic residues" evidence="2">
    <location>
        <begin position="46"/>
        <end position="57"/>
    </location>
</feature>
<dbReference type="PROSITE" id="PS51742">
    <property type="entry name" value="PPC"/>
    <property type="match status" value="1"/>
</dbReference>
<name>A0AAP0P3U6_9MAGN</name>
<evidence type="ECO:0000313" key="5">
    <source>
        <dbReference type="Proteomes" id="UP001419268"/>
    </source>
</evidence>
<organism evidence="4 5">
    <name type="scientific">Stephania cephalantha</name>
    <dbReference type="NCBI Taxonomy" id="152367"/>
    <lineage>
        <taxon>Eukaryota</taxon>
        <taxon>Viridiplantae</taxon>
        <taxon>Streptophyta</taxon>
        <taxon>Embryophyta</taxon>
        <taxon>Tracheophyta</taxon>
        <taxon>Spermatophyta</taxon>
        <taxon>Magnoliopsida</taxon>
        <taxon>Ranunculales</taxon>
        <taxon>Menispermaceae</taxon>
        <taxon>Menispermoideae</taxon>
        <taxon>Cissampelideae</taxon>
        <taxon>Stephania</taxon>
    </lineage>
</organism>
<feature type="compositionally biased region" description="Low complexity" evidence="2">
    <location>
        <begin position="68"/>
        <end position="80"/>
    </location>
</feature>
<keyword evidence="1" id="KW-0539">Nucleus</keyword>
<dbReference type="SUPFAM" id="SSF117856">
    <property type="entry name" value="AF0104/ALDC/Ptd012-like"/>
    <property type="match status" value="1"/>
</dbReference>
<evidence type="ECO:0000259" key="3">
    <source>
        <dbReference type="PROSITE" id="PS51742"/>
    </source>
</evidence>
<keyword evidence="5" id="KW-1185">Reference proteome</keyword>
<protein>
    <recommendedName>
        <fullName evidence="1">AT-hook motif nuclear-localized protein</fullName>
    </recommendedName>
</protein>
<feature type="compositionally biased region" description="Polar residues" evidence="2">
    <location>
        <begin position="1"/>
        <end position="45"/>
    </location>
</feature>
<dbReference type="EMBL" id="JBBNAG010000006">
    <property type="protein sequence ID" value="KAK9126506.1"/>
    <property type="molecule type" value="Genomic_DNA"/>
</dbReference>
<dbReference type="InterPro" id="IPR039605">
    <property type="entry name" value="AHL"/>
</dbReference>
<keyword evidence="1" id="KW-0805">Transcription regulation</keyword>
<evidence type="ECO:0000313" key="4">
    <source>
        <dbReference type="EMBL" id="KAK9126506.1"/>
    </source>
</evidence>
<reference evidence="4 5" key="1">
    <citation type="submission" date="2024-01" db="EMBL/GenBank/DDBJ databases">
        <title>Genome assemblies of Stephania.</title>
        <authorList>
            <person name="Yang L."/>
        </authorList>
    </citation>
    <scope>NUCLEOTIDE SEQUENCE [LARGE SCALE GENOMIC DNA]</scope>
    <source>
        <strain evidence="4">JXDWG</strain>
        <tissue evidence="4">Leaf</tissue>
    </source>
</reference>
<dbReference type="Gene3D" id="3.30.1330.80">
    <property type="entry name" value="Hypothetical protein, similar to alpha- acetolactate decarboxylase, domain 2"/>
    <property type="match status" value="1"/>
</dbReference>
<feature type="compositionally biased region" description="Basic residues" evidence="2">
    <location>
        <begin position="81"/>
        <end position="91"/>
    </location>
</feature>
<feature type="region of interest" description="Disordered" evidence="2">
    <location>
        <begin position="1"/>
        <end position="100"/>
    </location>
</feature>
<dbReference type="PANTHER" id="PTHR31500">
    <property type="entry name" value="AT-HOOK MOTIF NUCLEAR-LOCALIZED PROTEIN 9"/>
    <property type="match status" value="1"/>
</dbReference>
<dbReference type="CDD" id="cd11378">
    <property type="entry name" value="DUF296"/>
    <property type="match status" value="1"/>
</dbReference>
<sequence length="230" mass="24568">MEEPRSPNSLNIESNMTGKLSQTINSKMESSVGKSMERGNSSTPSMKRKRGRPKKIYVHSGAMAPNGSPIRSSSPLSLSFKRSRGRPRGSSKHIDASFGEGVDDSTGDNFLPHVIIVNRGEDVVGRISSFCQQGPRSICILSAHGTISHVIVRQAISCSSTMTYEGLFEILSLSGSFTVTARGRSGGLSITLAGPDDRVFGGLVAGSLIAASTVQVEILMIQQVKVFCFM</sequence>
<dbReference type="Proteomes" id="UP001419268">
    <property type="component" value="Unassembled WGS sequence"/>
</dbReference>
<gene>
    <name evidence="4" type="ORF">Scep_015352</name>
</gene>
<evidence type="ECO:0000256" key="1">
    <source>
        <dbReference type="RuleBase" id="RU367031"/>
    </source>
</evidence>
<dbReference type="PANTHER" id="PTHR31500:SF56">
    <property type="entry name" value="AT-HOOK MOTIF NUCLEAR-LOCALIZED PROTEIN"/>
    <property type="match status" value="1"/>
</dbReference>
<keyword evidence="1" id="KW-0804">Transcription</keyword>
<comment type="subcellular location">
    <subcellularLocation>
        <location evidence="1">Nucleus</location>
    </subcellularLocation>
</comment>
<comment type="caution">
    <text evidence="4">The sequence shown here is derived from an EMBL/GenBank/DDBJ whole genome shotgun (WGS) entry which is preliminary data.</text>
</comment>
<feature type="domain" description="PPC" evidence="3">
    <location>
        <begin position="107"/>
        <end position="230"/>
    </location>
</feature>
<dbReference type="GO" id="GO:0003680">
    <property type="term" value="F:minor groove of adenine-thymine-rich DNA binding"/>
    <property type="evidence" value="ECO:0007669"/>
    <property type="project" value="UniProtKB-UniRule"/>
</dbReference>
<dbReference type="AlphaFoldDB" id="A0AAP0P3U6"/>
<comment type="domain">
    <text evidence="1">The PPC domain mediates interactions between AHL proteins.</text>
</comment>
<dbReference type="InterPro" id="IPR005175">
    <property type="entry name" value="PPC_dom"/>
</dbReference>
<comment type="function">
    <text evidence="1">Transcription factor that specifically binds AT-rich DNA sequences related to the nuclear matrix attachment regions (MARs).</text>
</comment>
<dbReference type="GO" id="GO:0005634">
    <property type="term" value="C:nucleus"/>
    <property type="evidence" value="ECO:0007669"/>
    <property type="project" value="UniProtKB-SubCell"/>
</dbReference>
<accession>A0AAP0P3U6</accession>
<keyword evidence="1" id="KW-0238">DNA-binding</keyword>
<evidence type="ECO:0000256" key="2">
    <source>
        <dbReference type="SAM" id="MobiDB-lite"/>
    </source>
</evidence>
<proteinExistence type="predicted"/>